<evidence type="ECO:0000256" key="2">
    <source>
        <dbReference type="SAM" id="Phobius"/>
    </source>
</evidence>
<accession>A0A9K3DBH2</accession>
<keyword evidence="2" id="KW-0812">Transmembrane</keyword>
<reference evidence="3 4" key="1">
    <citation type="journal article" date="2018" name="PLoS ONE">
        <title>The draft genome of Kipferlia bialata reveals reductive genome evolution in fornicate parasites.</title>
        <authorList>
            <person name="Tanifuji G."/>
            <person name="Takabayashi S."/>
            <person name="Kume K."/>
            <person name="Takagi M."/>
            <person name="Nakayama T."/>
            <person name="Kamikawa R."/>
            <person name="Inagaki Y."/>
            <person name="Hashimoto T."/>
        </authorList>
    </citation>
    <scope>NUCLEOTIDE SEQUENCE [LARGE SCALE GENOMIC DNA]</scope>
    <source>
        <strain evidence="3">NY0173</strain>
    </source>
</reference>
<name>A0A9K3DBH2_9EUKA</name>
<evidence type="ECO:0000256" key="1">
    <source>
        <dbReference type="SAM" id="MobiDB-lite"/>
    </source>
</evidence>
<keyword evidence="2" id="KW-1133">Transmembrane helix</keyword>
<dbReference type="Proteomes" id="UP000265618">
    <property type="component" value="Unassembled WGS sequence"/>
</dbReference>
<proteinExistence type="predicted"/>
<evidence type="ECO:0000313" key="4">
    <source>
        <dbReference type="Proteomes" id="UP000265618"/>
    </source>
</evidence>
<feature type="compositionally biased region" description="Polar residues" evidence="1">
    <location>
        <begin position="8"/>
        <end position="38"/>
    </location>
</feature>
<feature type="non-terminal residue" evidence="3">
    <location>
        <position position="1"/>
    </location>
</feature>
<feature type="non-terminal residue" evidence="3">
    <location>
        <position position="203"/>
    </location>
</feature>
<keyword evidence="4" id="KW-1185">Reference proteome</keyword>
<gene>
    <name evidence="3" type="ORF">KIPB_015425</name>
</gene>
<dbReference type="AlphaFoldDB" id="A0A9K3DBH2"/>
<organism evidence="3 4">
    <name type="scientific">Kipferlia bialata</name>
    <dbReference type="NCBI Taxonomy" id="797122"/>
    <lineage>
        <taxon>Eukaryota</taxon>
        <taxon>Metamonada</taxon>
        <taxon>Carpediemonas-like organisms</taxon>
        <taxon>Kipferlia</taxon>
    </lineage>
</organism>
<feature type="region of interest" description="Disordered" evidence="1">
    <location>
        <begin position="1"/>
        <end position="42"/>
    </location>
</feature>
<dbReference type="EMBL" id="BDIP01008635">
    <property type="protein sequence ID" value="GIQ91940.1"/>
    <property type="molecule type" value="Genomic_DNA"/>
</dbReference>
<keyword evidence="2" id="KW-0472">Membrane</keyword>
<comment type="caution">
    <text evidence="3">The sequence shown here is derived from an EMBL/GenBank/DDBJ whole genome shotgun (WGS) entry which is preliminary data.</text>
</comment>
<evidence type="ECO:0000313" key="3">
    <source>
        <dbReference type="EMBL" id="GIQ91940.1"/>
    </source>
</evidence>
<sequence length="203" mass="21017">SGSKADEPSVTQGNSDQGSRPDTAEQADSTPTRHSGTPTGIRVTASGRYHVSKAPMLCVTVLALWVMLVLFTWGLLSLGLSCATVWDQMSVSHVGPVTGVARGGMLIPLSDETNGSDIDVYADPLGTSGDIHYSASPFMAVLMVDEHVLLPGLLEYSGCLPSESMHTSPVGRSLPCLRLLDTSCVATGAAEGTTTVSGVITPA</sequence>
<feature type="transmembrane region" description="Helical" evidence="2">
    <location>
        <begin position="56"/>
        <end position="76"/>
    </location>
</feature>
<protein>
    <submittedName>
        <fullName evidence="3">Uncharacterized protein</fullName>
    </submittedName>
</protein>